<dbReference type="CDD" id="cd03425">
    <property type="entry name" value="NUDIX_MutT_NudA_like"/>
    <property type="match status" value="1"/>
</dbReference>
<keyword evidence="6" id="KW-0227">DNA damage</keyword>
<dbReference type="EC" id="3.6.1.55" evidence="11"/>
<dbReference type="EMBL" id="JAZGJQ010000003">
    <property type="protein sequence ID" value="MEE6147185.1"/>
    <property type="molecule type" value="Genomic_DNA"/>
</dbReference>
<evidence type="ECO:0000256" key="9">
    <source>
        <dbReference type="ARBA" id="ARBA00023204"/>
    </source>
</evidence>
<dbReference type="InterPro" id="IPR047127">
    <property type="entry name" value="MutT-like"/>
</dbReference>
<evidence type="ECO:0000256" key="4">
    <source>
        <dbReference type="ARBA" id="ARBA00022705"/>
    </source>
</evidence>
<keyword evidence="3" id="KW-0515">Mutator protein</keyword>
<sequence length="140" mass="15724">MAERKVHAVCAVISRDDSVFCCQRGHGDMQGGWEFPGGKVEKGETGEQALRREISEELAARLSTVWFLDTVEQDYGDFHLTLDCYVCTLAPGEEPTLLEHSDARWLGRDELLDVDWLPADRKVAMSLGVLWDALFSAEHL</sequence>
<dbReference type="SUPFAM" id="SSF55811">
    <property type="entry name" value="Nudix"/>
    <property type="match status" value="1"/>
</dbReference>
<name>A0ABU7R9C7_9ACTN</name>
<dbReference type="PANTHER" id="PTHR47707:SF1">
    <property type="entry name" value="NUDIX HYDROLASE FAMILY PROTEIN"/>
    <property type="match status" value="1"/>
</dbReference>
<organism evidence="13 14">
    <name type="scientific">Olsenella absiana</name>
    <dbReference type="NCBI Taxonomy" id="3115222"/>
    <lineage>
        <taxon>Bacteria</taxon>
        <taxon>Bacillati</taxon>
        <taxon>Actinomycetota</taxon>
        <taxon>Coriobacteriia</taxon>
        <taxon>Coriobacteriales</taxon>
        <taxon>Atopobiaceae</taxon>
        <taxon>Olsenella</taxon>
    </lineage>
</organism>
<gene>
    <name evidence="13" type="ORF">VXJ25_04145</name>
</gene>
<evidence type="ECO:0000256" key="8">
    <source>
        <dbReference type="ARBA" id="ARBA00022842"/>
    </source>
</evidence>
<evidence type="ECO:0000313" key="14">
    <source>
        <dbReference type="Proteomes" id="UP001332931"/>
    </source>
</evidence>
<comment type="cofactor">
    <cofactor evidence="1">
        <name>Mg(2+)</name>
        <dbReference type="ChEBI" id="CHEBI:18420"/>
    </cofactor>
</comment>
<evidence type="ECO:0000259" key="12">
    <source>
        <dbReference type="PROSITE" id="PS51462"/>
    </source>
</evidence>
<comment type="catalytic activity">
    <reaction evidence="10">
        <text>8-oxo-dGTP + H2O = 8-oxo-dGMP + diphosphate + H(+)</text>
        <dbReference type="Rhea" id="RHEA:31575"/>
        <dbReference type="ChEBI" id="CHEBI:15377"/>
        <dbReference type="ChEBI" id="CHEBI:15378"/>
        <dbReference type="ChEBI" id="CHEBI:33019"/>
        <dbReference type="ChEBI" id="CHEBI:63224"/>
        <dbReference type="ChEBI" id="CHEBI:77896"/>
        <dbReference type="EC" id="3.6.1.55"/>
    </reaction>
</comment>
<dbReference type="PANTHER" id="PTHR47707">
    <property type="entry name" value="8-OXO-DGTP DIPHOSPHATASE"/>
    <property type="match status" value="1"/>
</dbReference>
<evidence type="ECO:0000256" key="7">
    <source>
        <dbReference type="ARBA" id="ARBA00022801"/>
    </source>
</evidence>
<keyword evidence="8" id="KW-0460">Magnesium</keyword>
<accession>A0ABU7R9C7</accession>
<comment type="similarity">
    <text evidence="2">Belongs to the Nudix hydrolase family.</text>
</comment>
<proteinExistence type="inferred from homology"/>
<evidence type="ECO:0000256" key="2">
    <source>
        <dbReference type="ARBA" id="ARBA00005582"/>
    </source>
</evidence>
<dbReference type="InterPro" id="IPR015797">
    <property type="entry name" value="NUDIX_hydrolase-like_dom_sf"/>
</dbReference>
<evidence type="ECO:0000313" key="13">
    <source>
        <dbReference type="EMBL" id="MEE6147185.1"/>
    </source>
</evidence>
<keyword evidence="5" id="KW-0479">Metal-binding</keyword>
<evidence type="ECO:0000256" key="11">
    <source>
        <dbReference type="ARBA" id="ARBA00038905"/>
    </source>
</evidence>
<evidence type="ECO:0000256" key="1">
    <source>
        <dbReference type="ARBA" id="ARBA00001946"/>
    </source>
</evidence>
<evidence type="ECO:0000256" key="10">
    <source>
        <dbReference type="ARBA" id="ARBA00035861"/>
    </source>
</evidence>
<keyword evidence="9" id="KW-0234">DNA repair</keyword>
<dbReference type="PROSITE" id="PS51462">
    <property type="entry name" value="NUDIX"/>
    <property type="match status" value="1"/>
</dbReference>
<dbReference type="InterPro" id="IPR000086">
    <property type="entry name" value="NUDIX_hydrolase_dom"/>
</dbReference>
<evidence type="ECO:0000256" key="3">
    <source>
        <dbReference type="ARBA" id="ARBA00022457"/>
    </source>
</evidence>
<keyword evidence="4" id="KW-0235">DNA replication</keyword>
<dbReference type="PRINTS" id="PR00502">
    <property type="entry name" value="NUDIXFAMILY"/>
</dbReference>
<keyword evidence="14" id="KW-1185">Reference proteome</keyword>
<dbReference type="InterPro" id="IPR020476">
    <property type="entry name" value="Nudix_hydrolase"/>
</dbReference>
<dbReference type="Pfam" id="PF00293">
    <property type="entry name" value="NUDIX"/>
    <property type="match status" value="1"/>
</dbReference>
<comment type="caution">
    <text evidence="13">The sequence shown here is derived from an EMBL/GenBank/DDBJ whole genome shotgun (WGS) entry which is preliminary data.</text>
</comment>
<dbReference type="Gene3D" id="3.90.79.10">
    <property type="entry name" value="Nucleoside Triphosphate Pyrophosphohydrolase"/>
    <property type="match status" value="1"/>
</dbReference>
<feature type="domain" description="Nudix hydrolase" evidence="12">
    <location>
        <begin position="3"/>
        <end position="131"/>
    </location>
</feature>
<protein>
    <recommendedName>
        <fullName evidence="11">8-oxo-dGTP diphosphatase</fullName>
        <ecNumber evidence="11">3.6.1.55</ecNumber>
    </recommendedName>
</protein>
<evidence type="ECO:0000256" key="6">
    <source>
        <dbReference type="ARBA" id="ARBA00022763"/>
    </source>
</evidence>
<reference evidence="13 14" key="1">
    <citation type="submission" date="2024-01" db="EMBL/GenBank/DDBJ databases">
        <title>Description of Olsenella sp. nov., isolated from pig feces.</title>
        <authorList>
            <person name="Chang Y.-H."/>
        </authorList>
    </citation>
    <scope>NUCLEOTIDE SEQUENCE [LARGE SCALE GENOMIC DNA]</scope>
    <source>
        <strain evidence="13 14">YH-ols2223</strain>
    </source>
</reference>
<evidence type="ECO:0000256" key="5">
    <source>
        <dbReference type="ARBA" id="ARBA00022723"/>
    </source>
</evidence>
<dbReference type="Proteomes" id="UP001332931">
    <property type="component" value="Unassembled WGS sequence"/>
</dbReference>
<dbReference type="RefSeq" id="WP_330957951.1">
    <property type="nucleotide sequence ID" value="NZ_JAZGJQ010000003.1"/>
</dbReference>
<keyword evidence="7 13" id="KW-0378">Hydrolase</keyword>
<dbReference type="GO" id="GO:0016787">
    <property type="term" value="F:hydrolase activity"/>
    <property type="evidence" value="ECO:0007669"/>
    <property type="project" value="UniProtKB-KW"/>
</dbReference>